<accession>R7MVG4</accession>
<comment type="caution">
    <text evidence="1">The sequence shown here is derived from an EMBL/GenBank/DDBJ whole genome shotgun (WGS) entry which is preliminary data.</text>
</comment>
<reference evidence="1" key="1">
    <citation type="submission" date="2012-11" db="EMBL/GenBank/DDBJ databases">
        <title>Dependencies among metagenomic species, viruses, plasmids and units of genetic variation.</title>
        <authorList>
            <person name="Nielsen H.B."/>
            <person name="Almeida M."/>
            <person name="Juncker A.S."/>
            <person name="Rasmussen S."/>
            <person name="Li J."/>
            <person name="Sunagawa S."/>
            <person name="Plichta D."/>
            <person name="Gautier L."/>
            <person name="Le Chatelier E."/>
            <person name="Peletier E."/>
            <person name="Bonde I."/>
            <person name="Nielsen T."/>
            <person name="Manichanh C."/>
            <person name="Arumugam M."/>
            <person name="Batto J."/>
            <person name="Santos M.B.Q.D."/>
            <person name="Blom N."/>
            <person name="Borruel N."/>
            <person name="Burgdorf K.S."/>
            <person name="Boumezbeur F."/>
            <person name="Casellas F."/>
            <person name="Dore J."/>
            <person name="Guarner F."/>
            <person name="Hansen T."/>
            <person name="Hildebrand F."/>
            <person name="Kaas R.S."/>
            <person name="Kennedy S."/>
            <person name="Kristiansen K."/>
            <person name="Kultima J.R."/>
            <person name="Leonard P."/>
            <person name="Levenez F."/>
            <person name="Lund O."/>
            <person name="Moumen B."/>
            <person name="Le Paslier D."/>
            <person name="Pons N."/>
            <person name="Pedersen O."/>
            <person name="Prifti E."/>
            <person name="Qin J."/>
            <person name="Raes J."/>
            <person name="Tap J."/>
            <person name="Tims S."/>
            <person name="Ussery D.W."/>
            <person name="Yamada T."/>
            <person name="MetaHit consortium"/>
            <person name="Renault P."/>
            <person name="Sicheritz-Ponten T."/>
            <person name="Bork P."/>
            <person name="Wang J."/>
            <person name="Brunak S."/>
            <person name="Ehrlich S.D."/>
        </authorList>
    </citation>
    <scope>NUCLEOTIDE SEQUENCE [LARGE SCALE GENOMIC DNA]</scope>
</reference>
<gene>
    <name evidence="1" type="ORF">BN715_00697</name>
</gene>
<dbReference type="Proteomes" id="UP000017908">
    <property type="component" value="Unassembled WGS sequence"/>
</dbReference>
<name>R7MVG4_MEGEL</name>
<proteinExistence type="predicted"/>
<sequence length="174" mass="18538">MVRDLFQAFKVGGGHGLFDQFDVEAGVFHAADEADGFFRLPALVGIEADGDIRPDGLADGGDALEINGRVDADFQLQVTVAQSDGLARIGRHPSRVIDADRKVRCDARLAAAEETIQGQAVALAEEVVDGHVQSGFGRRIVDHGLVDRVEDIFAVVDIPADEFRPDGISNSSGD</sequence>
<protein>
    <submittedName>
        <fullName evidence="1">Uncharacterized protein</fullName>
    </submittedName>
</protein>
<dbReference type="EMBL" id="CBKE010000060">
    <property type="protein sequence ID" value="CDF04336.1"/>
    <property type="molecule type" value="Genomic_DNA"/>
</dbReference>
<dbReference type="AlphaFoldDB" id="R7MVG4"/>
<organism evidence="1">
    <name type="scientific">Megasphaera elsdenii CAG:570</name>
    <dbReference type="NCBI Taxonomy" id="1263087"/>
    <lineage>
        <taxon>Bacteria</taxon>
        <taxon>Bacillati</taxon>
        <taxon>Bacillota</taxon>
        <taxon>Negativicutes</taxon>
        <taxon>Veillonellales</taxon>
        <taxon>Veillonellaceae</taxon>
        <taxon>Megasphaera</taxon>
    </lineage>
</organism>
<evidence type="ECO:0000313" key="1">
    <source>
        <dbReference type="EMBL" id="CDF04336.1"/>
    </source>
</evidence>